<dbReference type="NCBIfam" id="TIGR00254">
    <property type="entry name" value="GGDEF"/>
    <property type="match status" value="1"/>
</dbReference>
<dbReference type="Gene3D" id="3.30.70.270">
    <property type="match status" value="1"/>
</dbReference>
<dbReference type="EMBL" id="DVMR01000070">
    <property type="protein sequence ID" value="HIU44544.1"/>
    <property type="molecule type" value="Genomic_DNA"/>
</dbReference>
<dbReference type="PANTHER" id="PTHR46663:SF2">
    <property type="entry name" value="GGDEF DOMAIN-CONTAINING PROTEIN"/>
    <property type="match status" value="1"/>
</dbReference>
<reference evidence="2" key="2">
    <citation type="journal article" date="2021" name="PeerJ">
        <title>Extensive microbial diversity within the chicken gut microbiome revealed by metagenomics and culture.</title>
        <authorList>
            <person name="Gilroy R."/>
            <person name="Ravi A."/>
            <person name="Getino M."/>
            <person name="Pursley I."/>
            <person name="Horton D.L."/>
            <person name="Alikhan N.F."/>
            <person name="Baker D."/>
            <person name="Gharbi K."/>
            <person name="Hall N."/>
            <person name="Watson M."/>
            <person name="Adriaenssens E.M."/>
            <person name="Foster-Nyarko E."/>
            <person name="Jarju S."/>
            <person name="Secka A."/>
            <person name="Antonio M."/>
            <person name="Oren A."/>
            <person name="Chaudhuri R.R."/>
            <person name="La Ragione R."/>
            <person name="Hildebrand F."/>
            <person name="Pallen M.J."/>
        </authorList>
    </citation>
    <scope>NUCLEOTIDE SEQUENCE</scope>
    <source>
        <strain evidence="2">CHK191-8634</strain>
    </source>
</reference>
<dbReference type="Proteomes" id="UP000824073">
    <property type="component" value="Unassembled WGS sequence"/>
</dbReference>
<evidence type="ECO:0000313" key="2">
    <source>
        <dbReference type="EMBL" id="HIU44544.1"/>
    </source>
</evidence>
<dbReference type="PROSITE" id="PS50887">
    <property type="entry name" value="GGDEF"/>
    <property type="match status" value="1"/>
</dbReference>
<dbReference type="SMART" id="SM00267">
    <property type="entry name" value="GGDEF"/>
    <property type="match status" value="1"/>
</dbReference>
<dbReference type="PANTHER" id="PTHR46663">
    <property type="entry name" value="DIGUANYLATE CYCLASE DGCT-RELATED"/>
    <property type="match status" value="1"/>
</dbReference>
<name>A0A9D1LME7_9CLOT</name>
<dbReference type="InterPro" id="IPR043128">
    <property type="entry name" value="Rev_trsase/Diguanyl_cyclase"/>
</dbReference>
<sequence>MVKSNDTPAFSPVPVGRCAIDPYAELIRATGQIYLAVAKINLDKNRVSILYSLDLPQNIGLEYDWTEYLEWYILHLQPADGPLLLENFSAPRLLERLRENEAQYVQEFCYYKNGAAKWVTAQTFLQADDGGNHAYFTVWRTDDDHLLKSIVNRYVYNNCDYFIYLDAKNNSYTMFSGSTSGTPLPPRQCADYSAELVRYARQFVVPDDQDTVIREMQLERILDVLGRREVHSIHCGVQDPVRGYTRKRLDYRFHDKERKMILLSRTDITDVYLEELRQQETLREALLLAQTDPLTGLLNYQGTVDKITDSLSFGEGRFALMFIDLDDFKTVNDTLGHMAGDELLRQTARAFQAVVREGDLVGRVGGDEFVVFMRRIRSVSEVEACAQRLCDAVQRIGVSERLGVGTSCSIGIALAPEDGTGYGALVKKADRLAYQAKASGKNRYCM</sequence>
<dbReference type="SUPFAM" id="SSF55073">
    <property type="entry name" value="Nucleotide cyclase"/>
    <property type="match status" value="1"/>
</dbReference>
<accession>A0A9D1LME7</accession>
<dbReference type="CDD" id="cd01949">
    <property type="entry name" value="GGDEF"/>
    <property type="match status" value="1"/>
</dbReference>
<gene>
    <name evidence="2" type="ORF">IAB67_09630</name>
</gene>
<dbReference type="InterPro" id="IPR000160">
    <property type="entry name" value="GGDEF_dom"/>
</dbReference>
<dbReference type="InterPro" id="IPR052163">
    <property type="entry name" value="DGC-Regulatory_Protein"/>
</dbReference>
<organism evidence="2 3">
    <name type="scientific">Candidatus Ventrousia excrementavium</name>
    <dbReference type="NCBI Taxonomy" id="2840961"/>
    <lineage>
        <taxon>Bacteria</taxon>
        <taxon>Bacillati</taxon>
        <taxon>Bacillota</taxon>
        <taxon>Clostridia</taxon>
        <taxon>Eubacteriales</taxon>
        <taxon>Clostridiaceae</taxon>
        <taxon>Clostridiaceae incertae sedis</taxon>
        <taxon>Candidatus Ventrousia</taxon>
    </lineage>
</organism>
<evidence type="ECO:0000259" key="1">
    <source>
        <dbReference type="PROSITE" id="PS50887"/>
    </source>
</evidence>
<dbReference type="AlphaFoldDB" id="A0A9D1LME7"/>
<protein>
    <submittedName>
        <fullName evidence="2">GGDEF domain-containing protein</fullName>
    </submittedName>
</protein>
<evidence type="ECO:0000313" key="3">
    <source>
        <dbReference type="Proteomes" id="UP000824073"/>
    </source>
</evidence>
<feature type="domain" description="GGDEF" evidence="1">
    <location>
        <begin position="316"/>
        <end position="446"/>
    </location>
</feature>
<reference evidence="2" key="1">
    <citation type="submission" date="2020-10" db="EMBL/GenBank/DDBJ databases">
        <authorList>
            <person name="Gilroy R."/>
        </authorList>
    </citation>
    <scope>NUCLEOTIDE SEQUENCE</scope>
    <source>
        <strain evidence="2">CHK191-8634</strain>
    </source>
</reference>
<dbReference type="InterPro" id="IPR029787">
    <property type="entry name" value="Nucleotide_cyclase"/>
</dbReference>
<proteinExistence type="predicted"/>
<comment type="caution">
    <text evidence="2">The sequence shown here is derived from an EMBL/GenBank/DDBJ whole genome shotgun (WGS) entry which is preliminary data.</text>
</comment>
<dbReference type="Pfam" id="PF00990">
    <property type="entry name" value="GGDEF"/>
    <property type="match status" value="1"/>
</dbReference>